<sequence>MELKAVGASYRRWAPVYDQTFGAITRAGRAKAVSHVNARQGKVLEVGVGTGLALRHYKDGVEVTGVDFSPEMLEKARAKVEEQRLSHVTELRRMDARALDFPDDTFDTVVAMYLVSVVPEPEKVVAEMARVCKPGGEVVIVNHFAREDGPLARLERGFAPFADLLGWHSDFPIERVLGSEDLEVVERRDFPPFGMFTFLRLRKRPAEALAEAV</sequence>
<reference evidence="2 3" key="1">
    <citation type="submission" date="2019-06" db="EMBL/GenBank/DDBJ databases">
        <title>A novel bacterium of genus Amaricoccus, isolated from marine sediment.</title>
        <authorList>
            <person name="Huang H."/>
            <person name="Mo K."/>
            <person name="Hu Y."/>
        </authorList>
    </citation>
    <scope>NUCLEOTIDE SEQUENCE [LARGE SCALE GENOMIC DNA]</scope>
    <source>
        <strain evidence="2 3">HB172011</strain>
    </source>
</reference>
<dbReference type="AlphaFoldDB" id="A0A501WSY5"/>
<dbReference type="InterPro" id="IPR013216">
    <property type="entry name" value="Methyltransf_11"/>
</dbReference>
<dbReference type="PANTHER" id="PTHR42912:SF80">
    <property type="entry name" value="METHYLTRANSFERASE DOMAIN-CONTAINING PROTEIN"/>
    <property type="match status" value="1"/>
</dbReference>
<keyword evidence="2" id="KW-0489">Methyltransferase</keyword>
<dbReference type="PANTHER" id="PTHR42912">
    <property type="entry name" value="METHYLTRANSFERASE"/>
    <property type="match status" value="1"/>
</dbReference>
<dbReference type="EMBL" id="VFRP01000003">
    <property type="protein sequence ID" value="TPE52478.1"/>
    <property type="molecule type" value="Genomic_DNA"/>
</dbReference>
<dbReference type="CDD" id="cd02440">
    <property type="entry name" value="AdoMet_MTases"/>
    <property type="match status" value="1"/>
</dbReference>
<evidence type="ECO:0000313" key="3">
    <source>
        <dbReference type="Proteomes" id="UP000319255"/>
    </source>
</evidence>
<feature type="domain" description="Methyltransferase type 11" evidence="1">
    <location>
        <begin position="44"/>
        <end position="140"/>
    </location>
</feature>
<dbReference type="GO" id="GO:0032259">
    <property type="term" value="P:methylation"/>
    <property type="evidence" value="ECO:0007669"/>
    <property type="project" value="UniProtKB-KW"/>
</dbReference>
<dbReference type="RefSeq" id="WP_140452961.1">
    <property type="nucleotide sequence ID" value="NZ_VFRP01000003.1"/>
</dbReference>
<evidence type="ECO:0000259" key="1">
    <source>
        <dbReference type="Pfam" id="PF08241"/>
    </source>
</evidence>
<dbReference type="Proteomes" id="UP000319255">
    <property type="component" value="Unassembled WGS sequence"/>
</dbReference>
<name>A0A501WSY5_9RHOB</name>
<dbReference type="Pfam" id="PF08241">
    <property type="entry name" value="Methyltransf_11"/>
    <property type="match status" value="1"/>
</dbReference>
<accession>A0A501WSY5</accession>
<dbReference type="InterPro" id="IPR029063">
    <property type="entry name" value="SAM-dependent_MTases_sf"/>
</dbReference>
<proteinExistence type="predicted"/>
<evidence type="ECO:0000313" key="2">
    <source>
        <dbReference type="EMBL" id="TPE52478.1"/>
    </source>
</evidence>
<comment type="caution">
    <text evidence="2">The sequence shown here is derived from an EMBL/GenBank/DDBJ whole genome shotgun (WGS) entry which is preliminary data.</text>
</comment>
<gene>
    <name evidence="2" type="ORF">FJM51_04675</name>
</gene>
<dbReference type="Gene3D" id="3.40.50.150">
    <property type="entry name" value="Vaccinia Virus protein VP39"/>
    <property type="match status" value="1"/>
</dbReference>
<protein>
    <submittedName>
        <fullName evidence="2">Methyltransferase domain-containing protein</fullName>
    </submittedName>
</protein>
<dbReference type="InterPro" id="IPR050508">
    <property type="entry name" value="Methyltransf_Superfamily"/>
</dbReference>
<organism evidence="2 3">
    <name type="scientific">Amaricoccus solimangrovi</name>
    <dbReference type="NCBI Taxonomy" id="2589815"/>
    <lineage>
        <taxon>Bacteria</taxon>
        <taxon>Pseudomonadati</taxon>
        <taxon>Pseudomonadota</taxon>
        <taxon>Alphaproteobacteria</taxon>
        <taxon>Rhodobacterales</taxon>
        <taxon>Paracoccaceae</taxon>
        <taxon>Amaricoccus</taxon>
    </lineage>
</organism>
<keyword evidence="3" id="KW-1185">Reference proteome</keyword>
<dbReference type="GO" id="GO:0008757">
    <property type="term" value="F:S-adenosylmethionine-dependent methyltransferase activity"/>
    <property type="evidence" value="ECO:0007669"/>
    <property type="project" value="InterPro"/>
</dbReference>
<dbReference type="SUPFAM" id="SSF53335">
    <property type="entry name" value="S-adenosyl-L-methionine-dependent methyltransferases"/>
    <property type="match status" value="1"/>
</dbReference>
<keyword evidence="2" id="KW-0808">Transferase</keyword>
<dbReference type="OrthoDB" id="8153637at2"/>